<reference evidence="3" key="1">
    <citation type="submission" date="2023-05" db="EMBL/GenBank/DDBJ databases">
        <title>Nepenthes gracilis genome sequencing.</title>
        <authorList>
            <person name="Fukushima K."/>
        </authorList>
    </citation>
    <scope>NUCLEOTIDE SEQUENCE</scope>
    <source>
        <strain evidence="3">SING2019-196</strain>
    </source>
</reference>
<accession>A0AAD3S2H9</accession>
<dbReference type="EMBL" id="BSYO01000004">
    <property type="protein sequence ID" value="GMH03243.1"/>
    <property type="molecule type" value="Genomic_DNA"/>
</dbReference>
<feature type="compositionally biased region" description="Polar residues" evidence="1">
    <location>
        <begin position="423"/>
        <end position="433"/>
    </location>
</feature>
<keyword evidence="4" id="KW-1185">Reference proteome</keyword>
<feature type="domain" description="PB1" evidence="2">
    <location>
        <begin position="56"/>
        <end position="144"/>
    </location>
</feature>
<comment type="caution">
    <text evidence="3">The sequence shown here is derived from an EMBL/GenBank/DDBJ whole genome shotgun (WGS) entry which is preliminary data.</text>
</comment>
<evidence type="ECO:0000256" key="1">
    <source>
        <dbReference type="SAM" id="MobiDB-lite"/>
    </source>
</evidence>
<gene>
    <name evidence="3" type="ORF">Nepgr_005082</name>
</gene>
<dbReference type="Gene3D" id="3.10.20.90">
    <property type="entry name" value="Phosphatidylinositol 3-kinase Catalytic Subunit, Chain A, domain 1"/>
    <property type="match status" value="1"/>
</dbReference>
<dbReference type="SUPFAM" id="SSF54277">
    <property type="entry name" value="CAD &amp; PB1 domains"/>
    <property type="match status" value="1"/>
</dbReference>
<dbReference type="CDD" id="cd06410">
    <property type="entry name" value="PB1_UP2"/>
    <property type="match status" value="1"/>
</dbReference>
<organism evidence="3 4">
    <name type="scientific">Nepenthes gracilis</name>
    <name type="common">Slender pitcher plant</name>
    <dbReference type="NCBI Taxonomy" id="150966"/>
    <lineage>
        <taxon>Eukaryota</taxon>
        <taxon>Viridiplantae</taxon>
        <taxon>Streptophyta</taxon>
        <taxon>Embryophyta</taxon>
        <taxon>Tracheophyta</taxon>
        <taxon>Spermatophyta</taxon>
        <taxon>Magnoliopsida</taxon>
        <taxon>eudicotyledons</taxon>
        <taxon>Gunneridae</taxon>
        <taxon>Pentapetalae</taxon>
        <taxon>Caryophyllales</taxon>
        <taxon>Nepenthaceae</taxon>
        <taxon>Nepenthes</taxon>
    </lineage>
</organism>
<dbReference type="Pfam" id="PF00564">
    <property type="entry name" value="PB1"/>
    <property type="match status" value="1"/>
</dbReference>
<protein>
    <recommendedName>
        <fullName evidence="2">PB1 domain-containing protein</fullName>
    </recommendedName>
</protein>
<sequence length="433" mass="47746">MENSPKYWCPDSGNSSPGSREIGCDNINASSWDGPLLTKYRVKFLCSYGGKIQPRPHDNQLAYVGGDTKILTVDRTIKFAAMLSKLSSLCDSPFEQQLYFKYQLPGVGLDALISVTNDEDLEHMMSEYDSFAKPVRLRIFLFNGYPKPNLDNLGETKLDGQWFVDIRNSIQQLRSLDLSSPLQPANSESPANPHFLLGFDKGPSYKLSDPHPNFENSVDLVGKPMVSIQGQMENFQIGESRSDKVNNEANPVHWVYQTEYYMLQEKLPQPSTALPVSIPTTYSPERHMEAGRLLSEQTPVYVLPVAATGLYHQNPPLRPATGPPGQSYYSLPHIVPEVYQEHPVYNLIPPPQSMIQQHKVTALQEGVGVVQQPPALVAEQGFSHVGYDSFGIPVYYTMPGGLASPYQVAAAAVAPASDGRPTGASSQDSSKPV</sequence>
<dbReference type="SMART" id="SM00666">
    <property type="entry name" value="PB1"/>
    <property type="match status" value="1"/>
</dbReference>
<evidence type="ECO:0000313" key="4">
    <source>
        <dbReference type="Proteomes" id="UP001279734"/>
    </source>
</evidence>
<dbReference type="PANTHER" id="PTHR31066">
    <property type="entry name" value="OS05G0427100 PROTEIN-RELATED"/>
    <property type="match status" value="1"/>
</dbReference>
<proteinExistence type="predicted"/>
<dbReference type="InterPro" id="IPR000270">
    <property type="entry name" value="PB1_dom"/>
</dbReference>
<evidence type="ECO:0000313" key="3">
    <source>
        <dbReference type="EMBL" id="GMH03243.1"/>
    </source>
</evidence>
<dbReference type="PANTHER" id="PTHR31066:SF85">
    <property type="entry name" value="OS02G0809100 PROTEIN"/>
    <property type="match status" value="1"/>
</dbReference>
<dbReference type="Proteomes" id="UP001279734">
    <property type="component" value="Unassembled WGS sequence"/>
</dbReference>
<dbReference type="AlphaFoldDB" id="A0AAD3S2H9"/>
<feature type="region of interest" description="Disordered" evidence="1">
    <location>
        <begin position="413"/>
        <end position="433"/>
    </location>
</feature>
<dbReference type="InterPro" id="IPR053198">
    <property type="entry name" value="Gynoecium_Dev_Regulator"/>
</dbReference>
<evidence type="ECO:0000259" key="2">
    <source>
        <dbReference type="SMART" id="SM00666"/>
    </source>
</evidence>
<name>A0AAD3S2H9_NEPGR</name>